<sequence length="30" mass="3632">MSFKKTKRSDCPFPRPNGQYCLRNDLNWDN</sequence>
<accession>A0A821W650</accession>
<feature type="non-terminal residue" evidence="1">
    <location>
        <position position="30"/>
    </location>
</feature>
<evidence type="ECO:0000313" key="2">
    <source>
        <dbReference type="Proteomes" id="UP000663838"/>
    </source>
</evidence>
<gene>
    <name evidence="1" type="ORF">TOA249_LOCUS31981</name>
</gene>
<evidence type="ECO:0000313" key="1">
    <source>
        <dbReference type="EMBL" id="CAF4919279.1"/>
    </source>
</evidence>
<reference evidence="1" key="1">
    <citation type="submission" date="2021-02" db="EMBL/GenBank/DDBJ databases">
        <authorList>
            <person name="Nowell W R."/>
        </authorList>
    </citation>
    <scope>NUCLEOTIDE SEQUENCE</scope>
</reference>
<dbReference type="EMBL" id="CAJOBS010007127">
    <property type="protein sequence ID" value="CAF4919279.1"/>
    <property type="molecule type" value="Genomic_DNA"/>
</dbReference>
<organism evidence="1 2">
    <name type="scientific">Rotaria socialis</name>
    <dbReference type="NCBI Taxonomy" id="392032"/>
    <lineage>
        <taxon>Eukaryota</taxon>
        <taxon>Metazoa</taxon>
        <taxon>Spiralia</taxon>
        <taxon>Gnathifera</taxon>
        <taxon>Rotifera</taxon>
        <taxon>Eurotatoria</taxon>
        <taxon>Bdelloidea</taxon>
        <taxon>Philodinida</taxon>
        <taxon>Philodinidae</taxon>
        <taxon>Rotaria</taxon>
    </lineage>
</organism>
<dbReference type="AlphaFoldDB" id="A0A821W650"/>
<name>A0A821W650_9BILA</name>
<protein>
    <submittedName>
        <fullName evidence="1">Uncharacterized protein</fullName>
    </submittedName>
</protein>
<proteinExistence type="predicted"/>
<comment type="caution">
    <text evidence="1">The sequence shown here is derived from an EMBL/GenBank/DDBJ whole genome shotgun (WGS) entry which is preliminary data.</text>
</comment>
<dbReference type="Proteomes" id="UP000663838">
    <property type="component" value="Unassembled WGS sequence"/>
</dbReference>